<dbReference type="Proteomes" id="UP001597079">
    <property type="component" value="Unassembled WGS sequence"/>
</dbReference>
<name>A0ABW4JG70_9BACL</name>
<accession>A0ABW4JG70</accession>
<keyword evidence="2" id="KW-1185">Reference proteome</keyword>
<reference evidence="2" key="1">
    <citation type="journal article" date="2019" name="Int. J. Syst. Evol. Microbiol.">
        <title>The Global Catalogue of Microorganisms (GCM) 10K type strain sequencing project: providing services to taxonomists for standard genome sequencing and annotation.</title>
        <authorList>
            <consortium name="The Broad Institute Genomics Platform"/>
            <consortium name="The Broad Institute Genome Sequencing Center for Infectious Disease"/>
            <person name="Wu L."/>
            <person name="Ma J."/>
        </authorList>
    </citation>
    <scope>NUCLEOTIDE SEQUENCE [LARGE SCALE GENOMIC DNA]</scope>
    <source>
        <strain evidence="2">CGMCC 1.12286</strain>
    </source>
</reference>
<proteinExistence type="predicted"/>
<protein>
    <submittedName>
        <fullName evidence="1">Uncharacterized protein</fullName>
    </submittedName>
</protein>
<sequence>MRLSDDSLFMTLYNVATIIKEVRDVSTEEFESPYKGNLTGVSLRFPYECKGVKQLTVVLKALWDPSTGKGYFYDIDYQASAVIGVKRGLAINAALLKQFTPHGLEDNQPEGLYANYGHYEYCLMKRIKKVELVPLFTRQEERSKEITTVYRHESFIVESYEYAHDMIDESGSRYRIVRMITPHENEHGFLYTMPSHQNGHYVFVVFHDAKPEQTNCVEVIHDVVLASPPDVPLGTVFYDTEKSHFTKLIEVDGERHLLDESDFTKSTWEPFVPSSRFELRNDIEFECPTDGFYFDTKERAVYRAVAKRPNHLLLQMPDGSRFPHLPRDYDDFETGIISCDQLELVHVDYDVLNRAGVGYSNTHEGQILHDLLARIGAVEDVQEAFWIGLAVQYYGSLTRACHEFYFRLIDHVKYTGRGKDDITVFLLELLSPGKEQKSA</sequence>
<dbReference type="RefSeq" id="WP_377941857.1">
    <property type="nucleotide sequence ID" value="NZ_JBHUCX010000017.1"/>
</dbReference>
<evidence type="ECO:0000313" key="2">
    <source>
        <dbReference type="Proteomes" id="UP001597079"/>
    </source>
</evidence>
<evidence type="ECO:0000313" key="1">
    <source>
        <dbReference type="EMBL" id="MFD1674110.1"/>
    </source>
</evidence>
<dbReference type="EMBL" id="JBHUCX010000017">
    <property type="protein sequence ID" value="MFD1674110.1"/>
    <property type="molecule type" value="Genomic_DNA"/>
</dbReference>
<organism evidence="1 2">
    <name type="scientific">Alicyclobacillus fodiniaquatilis</name>
    <dbReference type="NCBI Taxonomy" id="1661150"/>
    <lineage>
        <taxon>Bacteria</taxon>
        <taxon>Bacillati</taxon>
        <taxon>Bacillota</taxon>
        <taxon>Bacilli</taxon>
        <taxon>Bacillales</taxon>
        <taxon>Alicyclobacillaceae</taxon>
        <taxon>Alicyclobacillus</taxon>
    </lineage>
</organism>
<gene>
    <name evidence="1" type="ORF">ACFSB2_05215</name>
</gene>
<comment type="caution">
    <text evidence="1">The sequence shown here is derived from an EMBL/GenBank/DDBJ whole genome shotgun (WGS) entry which is preliminary data.</text>
</comment>